<dbReference type="EMBL" id="PJMW01000002">
    <property type="protein sequence ID" value="PKV77878.1"/>
    <property type="molecule type" value="Genomic_DNA"/>
</dbReference>
<evidence type="ECO:0000256" key="1">
    <source>
        <dbReference type="SAM" id="MobiDB-lite"/>
    </source>
</evidence>
<gene>
    <name evidence="2" type="ORF">ATK86_2231</name>
</gene>
<evidence type="ECO:0000313" key="2">
    <source>
        <dbReference type="EMBL" id="PKV77878.1"/>
    </source>
</evidence>
<dbReference type="Proteomes" id="UP000233766">
    <property type="component" value="Unassembled WGS sequence"/>
</dbReference>
<protein>
    <submittedName>
        <fullName evidence="2">Uncharacterized protein</fullName>
    </submittedName>
</protein>
<comment type="caution">
    <text evidence="2">The sequence shown here is derived from an EMBL/GenBank/DDBJ whole genome shotgun (WGS) entry which is preliminary data.</text>
</comment>
<proteinExistence type="predicted"/>
<dbReference type="AlphaFoldDB" id="A0A2N3V8D3"/>
<organism evidence="2 3">
    <name type="scientific">Nocardia fluminea</name>
    <dbReference type="NCBI Taxonomy" id="134984"/>
    <lineage>
        <taxon>Bacteria</taxon>
        <taxon>Bacillati</taxon>
        <taxon>Actinomycetota</taxon>
        <taxon>Actinomycetes</taxon>
        <taxon>Mycobacteriales</taxon>
        <taxon>Nocardiaceae</taxon>
        <taxon>Nocardia</taxon>
    </lineage>
</organism>
<sequence length="220" mass="23330">MPVIVGSGVSADQELVAISQSIFHIMLVLDMLEAVEPLGSLDSGIREAVERCRCIGASDAVAQFADVVHIQVGVAGRQSELFSQQFGESGEVGVGRRAVRIGRIEVDGHVSRCRVADRDQVDHHPVARQELLASVEVQVDGALGLFQERLDDRRIEAAGAGYTDADSEHRNRRGESGGKPAPCEAAAAVWVGDLAHASVGLLGTQVLARCACLIGVVYLL</sequence>
<feature type="region of interest" description="Disordered" evidence="1">
    <location>
        <begin position="161"/>
        <end position="180"/>
    </location>
</feature>
<name>A0A2N3V8D3_9NOCA</name>
<accession>A0A2N3V8D3</accession>
<reference evidence="2 3" key="1">
    <citation type="submission" date="2017-12" db="EMBL/GenBank/DDBJ databases">
        <title>Sequencing the genomes of 1000 Actinobacteria strains.</title>
        <authorList>
            <person name="Klenk H.-P."/>
        </authorList>
    </citation>
    <scope>NUCLEOTIDE SEQUENCE [LARGE SCALE GENOMIC DNA]</scope>
    <source>
        <strain evidence="2 3">DSM 44489</strain>
    </source>
</reference>
<keyword evidence="3" id="KW-1185">Reference proteome</keyword>
<evidence type="ECO:0000313" key="3">
    <source>
        <dbReference type="Proteomes" id="UP000233766"/>
    </source>
</evidence>
<feature type="compositionally biased region" description="Basic and acidic residues" evidence="1">
    <location>
        <begin position="166"/>
        <end position="176"/>
    </location>
</feature>